<dbReference type="Proteomes" id="UP001234297">
    <property type="component" value="Chromosome 3"/>
</dbReference>
<protein>
    <submittedName>
        <fullName evidence="1">Uncharacterized protein</fullName>
    </submittedName>
</protein>
<organism evidence="1 2">
    <name type="scientific">Persea americana</name>
    <name type="common">Avocado</name>
    <dbReference type="NCBI Taxonomy" id="3435"/>
    <lineage>
        <taxon>Eukaryota</taxon>
        <taxon>Viridiplantae</taxon>
        <taxon>Streptophyta</taxon>
        <taxon>Embryophyta</taxon>
        <taxon>Tracheophyta</taxon>
        <taxon>Spermatophyta</taxon>
        <taxon>Magnoliopsida</taxon>
        <taxon>Magnoliidae</taxon>
        <taxon>Laurales</taxon>
        <taxon>Lauraceae</taxon>
        <taxon>Persea</taxon>
    </lineage>
</organism>
<dbReference type="EMBL" id="CM056811">
    <property type="protein sequence ID" value="KAJ8637345.1"/>
    <property type="molecule type" value="Genomic_DNA"/>
</dbReference>
<name>A0ACC2LV99_PERAE</name>
<sequence>MGASEYGPYGDHLLGYWKESLERPERVLFLKYEDLKGDLSSHLKRLADFLGHPFSVEEEREGVVEKIAKLCSFESLSSLEVNKTGRMN</sequence>
<evidence type="ECO:0000313" key="2">
    <source>
        <dbReference type="Proteomes" id="UP001234297"/>
    </source>
</evidence>
<accession>A0ACC2LV99</accession>
<keyword evidence="2" id="KW-1185">Reference proteome</keyword>
<evidence type="ECO:0000313" key="1">
    <source>
        <dbReference type="EMBL" id="KAJ8637345.1"/>
    </source>
</evidence>
<proteinExistence type="predicted"/>
<gene>
    <name evidence="1" type="ORF">MRB53_011612</name>
</gene>
<comment type="caution">
    <text evidence="1">The sequence shown here is derived from an EMBL/GenBank/DDBJ whole genome shotgun (WGS) entry which is preliminary data.</text>
</comment>
<reference evidence="1 2" key="1">
    <citation type="journal article" date="2022" name="Hortic Res">
        <title>A haplotype resolved chromosomal level avocado genome allows analysis of novel avocado genes.</title>
        <authorList>
            <person name="Nath O."/>
            <person name="Fletcher S.J."/>
            <person name="Hayward A."/>
            <person name="Shaw L.M."/>
            <person name="Masouleh A.K."/>
            <person name="Furtado A."/>
            <person name="Henry R.J."/>
            <person name="Mitter N."/>
        </authorList>
    </citation>
    <scope>NUCLEOTIDE SEQUENCE [LARGE SCALE GENOMIC DNA]</scope>
    <source>
        <strain evidence="2">cv. Hass</strain>
    </source>
</reference>